<dbReference type="GO" id="GO:0005506">
    <property type="term" value="F:iron ion binding"/>
    <property type="evidence" value="ECO:0007669"/>
    <property type="project" value="InterPro"/>
</dbReference>
<protein>
    <recommendedName>
        <fullName evidence="2">Photosynthetic reaction center cytochrome c subunit</fullName>
    </recommendedName>
</protein>
<accession>A0A7W6WBU4</accession>
<feature type="region of interest" description="Disordered" evidence="9">
    <location>
        <begin position="385"/>
        <end position="749"/>
    </location>
</feature>
<dbReference type="NCBIfam" id="NF040706">
    <property type="entry name" value="photo_cyt_PufC"/>
    <property type="match status" value="1"/>
</dbReference>
<keyword evidence="10" id="KW-0472">Membrane</keyword>
<dbReference type="GO" id="GO:0020037">
    <property type="term" value="F:heme binding"/>
    <property type="evidence" value="ECO:0007669"/>
    <property type="project" value="InterPro"/>
</dbReference>
<keyword evidence="5" id="KW-0349">Heme</keyword>
<dbReference type="InterPro" id="IPR036280">
    <property type="entry name" value="Multihaem_cyt_sf"/>
</dbReference>
<dbReference type="CDD" id="cd09224">
    <property type="entry name" value="CytoC_RC"/>
    <property type="match status" value="1"/>
</dbReference>
<keyword evidence="7" id="KW-0249">Electron transport</keyword>
<evidence type="ECO:0000313" key="12">
    <source>
        <dbReference type="Proteomes" id="UP000554286"/>
    </source>
</evidence>
<dbReference type="Gene3D" id="1.10.468.10">
    <property type="entry name" value="Photosynthetic Reaction Center, subunit C, domain 2"/>
    <property type="match status" value="2"/>
</dbReference>
<comment type="caution">
    <text evidence="11">The sequence shown here is derived from an EMBL/GenBank/DDBJ whole genome shotgun (WGS) entry which is preliminary data.</text>
</comment>
<organism evidence="11 12">
    <name type="scientific">Roseospira visakhapatnamensis</name>
    <dbReference type="NCBI Taxonomy" id="390880"/>
    <lineage>
        <taxon>Bacteria</taxon>
        <taxon>Pseudomonadati</taxon>
        <taxon>Pseudomonadota</taxon>
        <taxon>Alphaproteobacteria</taxon>
        <taxon>Rhodospirillales</taxon>
        <taxon>Rhodospirillaceae</taxon>
        <taxon>Roseospira</taxon>
    </lineage>
</organism>
<keyword evidence="10" id="KW-1133">Transmembrane helix</keyword>
<keyword evidence="4" id="KW-0602">Photosynthesis</keyword>
<comment type="function">
    <text evidence="1">The reaction center of purple bacteria contains a tightly bound cytochrome molecule which re-reduces the photo oxidized primary electron donor.</text>
</comment>
<dbReference type="GO" id="GO:0030077">
    <property type="term" value="C:plasma membrane light-harvesting complex"/>
    <property type="evidence" value="ECO:0007669"/>
    <property type="project" value="InterPro"/>
</dbReference>
<feature type="compositionally biased region" description="Acidic residues" evidence="9">
    <location>
        <begin position="648"/>
        <end position="658"/>
    </location>
</feature>
<keyword evidence="8" id="KW-0408">Iron</keyword>
<dbReference type="EMBL" id="JACIGK010000037">
    <property type="protein sequence ID" value="MBB4267902.1"/>
    <property type="molecule type" value="Genomic_DNA"/>
</dbReference>
<evidence type="ECO:0000256" key="2">
    <source>
        <dbReference type="ARBA" id="ARBA00015978"/>
    </source>
</evidence>
<sequence length="749" mass="76886">MADIQNKGLAKVIDRFRGQQTLLLAGVYGAAGLLLFFGLGMIAPKYTVDQIGYRGVAMENIQNVKTVAARDKINQAPDTWEPFPEEGPLASEAYENVPAFGHLTQANFDRMMTLITEWVSPEEGCNYCHVVNDDGGVDYVSDDIYTKVVSRRMIQMTQHINSQWGDHVAPSGVTCYTCHRGNPVPTDIWFTDPDPFKAADEGAGNRKGQNMASFDNAWSSLPYETFTEYLTEVDQGIGDIRVIPTTALPMTKVLEPDLNAGERTYGLMMHISEALGTNCTFCHNSRAFIEWDIPQRVVGWYGIRMAQDLNQNFLIPLEPEYPVARLGPVGDAPKANCATCHQAVNKPLNGADVISAYPSLQNGPSEDVDLRTVAYGATPMVTEDAAAEAPAEEAVAEEAAAAEAPAEEAVAEEAAAAEAPAEEAAAEDAATEAPAEEVVAEDAAAEAPAEEAAAEDAATEAPAEEAAAEDAATEAPAEEAAAEDAATEAPAEEAAAEAPAEEAAAEDAATEAPAEEAAAEDAAAEAPAEEAVAEEAATEAPAEEVVAEDAAAEAPAEEAAAEEVATEAPAEEAAAEDAATEAPAEEAAAEDAATEAPAEEAAAEDAAAEAPAEDAAAEALAEEAAANEAAAEALTEEAAANEAAAEALTEEAAAEEATAEALAEVAAAEEAAAEALTEEAAAEEASAEALAEAEAAEDASAEALAEVGAAEDAAAEVPAEEAAAEAPAEDAAAEAPAEEAAVETTAAAQ</sequence>
<evidence type="ECO:0000256" key="8">
    <source>
        <dbReference type="ARBA" id="ARBA00023004"/>
    </source>
</evidence>
<dbReference type="Pfam" id="PF02276">
    <property type="entry name" value="CytoC_RC"/>
    <property type="match status" value="1"/>
</dbReference>
<evidence type="ECO:0000256" key="9">
    <source>
        <dbReference type="SAM" id="MobiDB-lite"/>
    </source>
</evidence>
<feature type="compositionally biased region" description="Low complexity" evidence="9">
    <location>
        <begin position="659"/>
        <end position="675"/>
    </location>
</feature>
<feature type="compositionally biased region" description="Acidic residues" evidence="9">
    <location>
        <begin position="676"/>
        <end position="686"/>
    </location>
</feature>
<feature type="compositionally biased region" description="Low complexity" evidence="9">
    <location>
        <begin position="701"/>
        <end position="717"/>
    </location>
</feature>
<evidence type="ECO:0000256" key="5">
    <source>
        <dbReference type="ARBA" id="ARBA00022617"/>
    </source>
</evidence>
<proteinExistence type="predicted"/>
<evidence type="ECO:0000256" key="1">
    <source>
        <dbReference type="ARBA" id="ARBA00003196"/>
    </source>
</evidence>
<gene>
    <name evidence="11" type="ORF">GGD89_003554</name>
</gene>
<feature type="compositionally biased region" description="Acidic residues" evidence="9">
    <location>
        <begin position="420"/>
        <end position="616"/>
    </location>
</feature>
<feature type="compositionally biased region" description="Acidic residues" evidence="9">
    <location>
        <begin position="718"/>
        <end position="741"/>
    </location>
</feature>
<dbReference type="GO" id="GO:0019684">
    <property type="term" value="P:photosynthesis, light reaction"/>
    <property type="evidence" value="ECO:0007669"/>
    <property type="project" value="InterPro"/>
</dbReference>
<keyword evidence="12" id="KW-1185">Reference proteome</keyword>
<dbReference type="GO" id="GO:0009055">
    <property type="term" value="F:electron transfer activity"/>
    <property type="evidence" value="ECO:0007669"/>
    <property type="project" value="InterPro"/>
</dbReference>
<dbReference type="Proteomes" id="UP000554286">
    <property type="component" value="Unassembled WGS sequence"/>
</dbReference>
<feature type="transmembrane region" description="Helical" evidence="10">
    <location>
        <begin position="21"/>
        <end position="43"/>
    </location>
</feature>
<evidence type="ECO:0000313" key="11">
    <source>
        <dbReference type="EMBL" id="MBB4267902.1"/>
    </source>
</evidence>
<reference evidence="11 12" key="1">
    <citation type="submission" date="2020-08" db="EMBL/GenBank/DDBJ databases">
        <title>Genome sequencing of Purple Non-Sulfur Bacteria from various extreme environments.</title>
        <authorList>
            <person name="Mayer M."/>
        </authorList>
    </citation>
    <scope>NUCLEOTIDE SEQUENCE [LARGE SCALE GENOMIC DNA]</scope>
    <source>
        <strain evidence="11 12">JA131</strain>
    </source>
</reference>
<dbReference type="InterPro" id="IPR003158">
    <property type="entry name" value="Photosyn_RC_cyt_c-su"/>
</dbReference>
<evidence type="ECO:0000256" key="3">
    <source>
        <dbReference type="ARBA" id="ARBA00022448"/>
    </source>
</evidence>
<keyword evidence="10" id="KW-0812">Transmembrane</keyword>
<evidence type="ECO:0000256" key="10">
    <source>
        <dbReference type="SAM" id="Phobius"/>
    </source>
</evidence>
<evidence type="ECO:0000256" key="6">
    <source>
        <dbReference type="ARBA" id="ARBA00022723"/>
    </source>
</evidence>
<dbReference type="SUPFAM" id="SSF48695">
    <property type="entry name" value="Multiheme cytochromes"/>
    <property type="match status" value="1"/>
</dbReference>
<evidence type="ECO:0000256" key="7">
    <source>
        <dbReference type="ARBA" id="ARBA00022982"/>
    </source>
</evidence>
<keyword evidence="6" id="KW-0479">Metal-binding</keyword>
<evidence type="ECO:0000256" key="4">
    <source>
        <dbReference type="ARBA" id="ARBA00022531"/>
    </source>
</evidence>
<dbReference type="InterPro" id="IPR023119">
    <property type="entry name" value="Multihaem_cyt_PRC_cyt_su-like"/>
</dbReference>
<dbReference type="RefSeq" id="WP_221238542.1">
    <property type="nucleotide sequence ID" value="NZ_JACIGK010000037.1"/>
</dbReference>
<feature type="compositionally biased region" description="Low complexity" evidence="9">
    <location>
        <begin position="617"/>
        <end position="647"/>
    </location>
</feature>
<keyword evidence="3" id="KW-0813">Transport</keyword>
<name>A0A7W6WBU4_9PROT</name>
<dbReference type="AlphaFoldDB" id="A0A7W6WBU4"/>